<sequence>MSYQNFEPIELTRITLEIFKLIARNKENDVLALIDNFAEYTNKKGENIFQIRNQELNNIFMSCCKFELKNAALIIITNFYPHFKFDLGSINIRKRTALMMCIENNMFDVASELLKYPDSLPELNNDKVDEKFTAIQFIANKKLTSLQIGIPILVKIITYYLDYNPASQLLHKIIDNICDNQELKNILQGLYGDEIDFNNICLPIKEAQATRSILKGNPDIINTRSVTSSRIVATPFTYPLAIPINPNDDIYDEIMYGRNVRQSHNGGKSTRRKRVKTRASKNKTKTKSKYRKQTNKK</sequence>
<feature type="region of interest" description="Disordered" evidence="1">
    <location>
        <begin position="261"/>
        <end position="297"/>
    </location>
</feature>
<name>A0A6C0DIA4_9ZZZZ</name>
<dbReference type="InterPro" id="IPR036770">
    <property type="entry name" value="Ankyrin_rpt-contain_sf"/>
</dbReference>
<dbReference type="AlphaFoldDB" id="A0A6C0DIA4"/>
<dbReference type="EMBL" id="MN739619">
    <property type="protein sequence ID" value="QHT16293.1"/>
    <property type="molecule type" value="Genomic_DNA"/>
</dbReference>
<organism evidence="2">
    <name type="scientific">viral metagenome</name>
    <dbReference type="NCBI Taxonomy" id="1070528"/>
    <lineage>
        <taxon>unclassified sequences</taxon>
        <taxon>metagenomes</taxon>
        <taxon>organismal metagenomes</taxon>
    </lineage>
</organism>
<accession>A0A6C0DIA4</accession>
<reference evidence="2" key="1">
    <citation type="journal article" date="2020" name="Nature">
        <title>Giant virus diversity and host interactions through global metagenomics.</title>
        <authorList>
            <person name="Schulz F."/>
            <person name="Roux S."/>
            <person name="Paez-Espino D."/>
            <person name="Jungbluth S."/>
            <person name="Walsh D.A."/>
            <person name="Denef V.J."/>
            <person name="McMahon K.D."/>
            <person name="Konstantinidis K.T."/>
            <person name="Eloe-Fadrosh E.A."/>
            <person name="Kyrpides N.C."/>
            <person name="Woyke T."/>
        </authorList>
    </citation>
    <scope>NUCLEOTIDE SEQUENCE</scope>
    <source>
        <strain evidence="2">GVMAG-M-3300023174-182</strain>
    </source>
</reference>
<feature type="compositionally biased region" description="Basic residues" evidence="1">
    <location>
        <begin position="269"/>
        <end position="297"/>
    </location>
</feature>
<protein>
    <submittedName>
        <fullName evidence="2">Uncharacterized protein</fullName>
    </submittedName>
</protein>
<evidence type="ECO:0000313" key="2">
    <source>
        <dbReference type="EMBL" id="QHT16293.1"/>
    </source>
</evidence>
<dbReference type="SUPFAM" id="SSF48403">
    <property type="entry name" value="Ankyrin repeat"/>
    <property type="match status" value="1"/>
</dbReference>
<evidence type="ECO:0000256" key="1">
    <source>
        <dbReference type="SAM" id="MobiDB-lite"/>
    </source>
</evidence>
<proteinExistence type="predicted"/>